<feature type="transmembrane region" description="Helical" evidence="6">
    <location>
        <begin position="167"/>
        <end position="185"/>
    </location>
</feature>
<comment type="subcellular location">
    <subcellularLocation>
        <location evidence="1">Cell membrane</location>
        <topology evidence="1">Multi-pass membrane protein</topology>
    </subcellularLocation>
</comment>
<feature type="transmembrane region" description="Helical" evidence="6">
    <location>
        <begin position="136"/>
        <end position="155"/>
    </location>
</feature>
<feature type="transmembrane region" description="Helical" evidence="6">
    <location>
        <begin position="60"/>
        <end position="87"/>
    </location>
</feature>
<feature type="transmembrane region" description="Helical" evidence="6">
    <location>
        <begin position="21"/>
        <end position="40"/>
    </location>
</feature>
<keyword evidence="2" id="KW-1003">Cell membrane</keyword>
<dbReference type="InterPro" id="IPR025199">
    <property type="entry name" value="FtsK_4TM"/>
</dbReference>
<evidence type="ECO:0000313" key="8">
    <source>
        <dbReference type="EMBL" id="OGG94709.1"/>
    </source>
</evidence>
<evidence type="ECO:0000313" key="9">
    <source>
        <dbReference type="Proteomes" id="UP000178449"/>
    </source>
</evidence>
<evidence type="ECO:0000256" key="3">
    <source>
        <dbReference type="ARBA" id="ARBA00022692"/>
    </source>
</evidence>
<evidence type="ECO:0000256" key="4">
    <source>
        <dbReference type="ARBA" id="ARBA00022989"/>
    </source>
</evidence>
<evidence type="ECO:0000256" key="1">
    <source>
        <dbReference type="ARBA" id="ARBA00004651"/>
    </source>
</evidence>
<evidence type="ECO:0000256" key="5">
    <source>
        <dbReference type="ARBA" id="ARBA00023136"/>
    </source>
</evidence>
<dbReference type="AlphaFoldDB" id="A0A1F6G9D6"/>
<gene>
    <name evidence="8" type="ORF">A2527_05795</name>
</gene>
<keyword evidence="3 6" id="KW-0812">Transmembrane</keyword>
<feature type="domain" description="DNA translocase FtsK 4TM region" evidence="7">
    <location>
        <begin position="23"/>
        <end position="155"/>
    </location>
</feature>
<keyword evidence="4 6" id="KW-1133">Transmembrane helix</keyword>
<name>A0A1F6G9D6_9PROT</name>
<feature type="transmembrane region" description="Helical" evidence="6">
    <location>
        <begin position="94"/>
        <end position="116"/>
    </location>
</feature>
<dbReference type="STRING" id="1817772.A2527_05795"/>
<comment type="caution">
    <text evidence="8">The sequence shown here is derived from an EMBL/GenBank/DDBJ whole genome shotgun (WGS) entry which is preliminary data.</text>
</comment>
<proteinExistence type="predicted"/>
<accession>A0A1F6G9D6</accession>
<sequence length="248" mass="27575">MEKHLAEKPETNEDLELRPELIRILLGLFLALSLVSQGRWDPDPLSLVWPSGGIANWFGLPGALFAGFWLRFFGYSSLTLVFFLLFAQSQNNRVSALVPLSIHFMVLVILIGLLFPPGHPYLEYAAGLLGLVSNEVMSQLGLRLVALLVLSIYLIKAATGYRFQDSFIRISLSGIMGVWGLIILAKELIMQLKELTPTKLKEAFGREPEANDSEVKQGPVGGDLLRRALAELKQKATEEVTKEENVKK</sequence>
<evidence type="ECO:0000256" key="2">
    <source>
        <dbReference type="ARBA" id="ARBA00022475"/>
    </source>
</evidence>
<keyword evidence="5 6" id="KW-0472">Membrane</keyword>
<dbReference type="Pfam" id="PF13491">
    <property type="entry name" value="FtsK_4TM"/>
    <property type="match status" value="1"/>
</dbReference>
<protein>
    <recommendedName>
        <fullName evidence="7">DNA translocase FtsK 4TM region domain-containing protein</fullName>
    </recommendedName>
</protein>
<dbReference type="GO" id="GO:0005886">
    <property type="term" value="C:plasma membrane"/>
    <property type="evidence" value="ECO:0007669"/>
    <property type="project" value="UniProtKB-SubCell"/>
</dbReference>
<organism evidence="8 9">
    <name type="scientific">Candidatus Lambdaproteobacteria bacterium RIFOXYD2_FULL_50_16</name>
    <dbReference type="NCBI Taxonomy" id="1817772"/>
    <lineage>
        <taxon>Bacteria</taxon>
        <taxon>Pseudomonadati</taxon>
        <taxon>Pseudomonadota</taxon>
        <taxon>Candidatus Lambdaproteobacteria</taxon>
    </lineage>
</organism>
<reference evidence="8 9" key="1">
    <citation type="journal article" date="2016" name="Nat. Commun.">
        <title>Thousands of microbial genomes shed light on interconnected biogeochemical processes in an aquifer system.</title>
        <authorList>
            <person name="Anantharaman K."/>
            <person name="Brown C.T."/>
            <person name="Hug L.A."/>
            <person name="Sharon I."/>
            <person name="Castelle C.J."/>
            <person name="Probst A.J."/>
            <person name="Thomas B.C."/>
            <person name="Singh A."/>
            <person name="Wilkins M.J."/>
            <person name="Karaoz U."/>
            <person name="Brodie E.L."/>
            <person name="Williams K.H."/>
            <person name="Hubbard S.S."/>
            <person name="Banfield J.F."/>
        </authorList>
    </citation>
    <scope>NUCLEOTIDE SEQUENCE [LARGE SCALE GENOMIC DNA]</scope>
</reference>
<evidence type="ECO:0000256" key="6">
    <source>
        <dbReference type="SAM" id="Phobius"/>
    </source>
</evidence>
<dbReference type="EMBL" id="MFNE01000035">
    <property type="protein sequence ID" value="OGG94709.1"/>
    <property type="molecule type" value="Genomic_DNA"/>
</dbReference>
<dbReference type="Proteomes" id="UP000178449">
    <property type="component" value="Unassembled WGS sequence"/>
</dbReference>
<evidence type="ECO:0000259" key="7">
    <source>
        <dbReference type="Pfam" id="PF13491"/>
    </source>
</evidence>